<dbReference type="Pfam" id="PF00669">
    <property type="entry name" value="Flagellin_N"/>
    <property type="match status" value="1"/>
</dbReference>
<comment type="caution">
    <text evidence="6">The sequence shown here is derived from an EMBL/GenBank/DDBJ whole genome shotgun (WGS) entry which is preliminary data.</text>
</comment>
<dbReference type="PRINTS" id="PR00207">
    <property type="entry name" value="FLAGELLIN"/>
</dbReference>
<protein>
    <recommendedName>
        <fullName evidence="3">Flagellin</fullName>
    </recommendedName>
</protein>
<keyword evidence="7" id="KW-1185">Reference proteome</keyword>
<comment type="similarity">
    <text evidence="1 3">Belongs to the bacterial flagellin family.</text>
</comment>
<dbReference type="Pfam" id="PF00700">
    <property type="entry name" value="Flagellin_C"/>
    <property type="match status" value="1"/>
</dbReference>
<gene>
    <name evidence="6" type="ORF">GGR36_001226</name>
</gene>
<dbReference type="Gene3D" id="6.10.10.10">
    <property type="entry name" value="Flagellar export chaperone, C-terminal domain"/>
    <property type="match status" value="1"/>
</dbReference>
<comment type="function">
    <text evidence="3">Flagellin is the subunit protein which polymerizes to form the filaments of bacterial flagella.</text>
</comment>
<feature type="domain" description="Flagellin N-terminal" evidence="4">
    <location>
        <begin position="5"/>
        <end position="137"/>
    </location>
</feature>
<evidence type="ECO:0000313" key="7">
    <source>
        <dbReference type="Proteomes" id="UP000561045"/>
    </source>
</evidence>
<dbReference type="GO" id="GO:0005198">
    <property type="term" value="F:structural molecule activity"/>
    <property type="evidence" value="ECO:0007669"/>
    <property type="project" value="UniProtKB-UniRule"/>
</dbReference>
<evidence type="ECO:0000313" key="6">
    <source>
        <dbReference type="EMBL" id="MBB4011918.1"/>
    </source>
</evidence>
<dbReference type="SUPFAM" id="SSF64518">
    <property type="entry name" value="Phase 1 flagellin"/>
    <property type="match status" value="1"/>
</dbReference>
<dbReference type="RefSeq" id="WP_183633127.1">
    <property type="nucleotide sequence ID" value="NZ_BAABLE010000011.1"/>
</dbReference>
<evidence type="ECO:0000256" key="1">
    <source>
        <dbReference type="ARBA" id="ARBA00005709"/>
    </source>
</evidence>
<dbReference type="GO" id="GO:0009288">
    <property type="term" value="C:bacterial-type flagellum"/>
    <property type="evidence" value="ECO:0007669"/>
    <property type="project" value="UniProtKB-SubCell"/>
</dbReference>
<dbReference type="PANTHER" id="PTHR42792:SF2">
    <property type="entry name" value="FLAGELLIN"/>
    <property type="match status" value="1"/>
</dbReference>
<accession>A0A840BK06</accession>
<comment type="subcellular location">
    <subcellularLocation>
        <location evidence="3">Secreted</location>
    </subcellularLocation>
    <subcellularLocation>
        <location evidence="3">Bacterial flagellum</location>
    </subcellularLocation>
</comment>
<dbReference type="AlphaFoldDB" id="A0A840BK06"/>
<dbReference type="Proteomes" id="UP000561045">
    <property type="component" value="Unassembled WGS sequence"/>
</dbReference>
<keyword evidence="6" id="KW-0969">Cilium</keyword>
<dbReference type="PANTHER" id="PTHR42792">
    <property type="entry name" value="FLAGELLIN"/>
    <property type="match status" value="1"/>
</dbReference>
<dbReference type="Gene3D" id="2.60.40.4390">
    <property type="match status" value="1"/>
</dbReference>
<dbReference type="InterPro" id="IPR001492">
    <property type="entry name" value="Flagellin"/>
</dbReference>
<dbReference type="EMBL" id="JACIET010000001">
    <property type="protein sequence ID" value="MBB4011918.1"/>
    <property type="molecule type" value="Genomic_DNA"/>
</dbReference>
<dbReference type="GO" id="GO:0005576">
    <property type="term" value="C:extracellular region"/>
    <property type="evidence" value="ECO:0007669"/>
    <property type="project" value="UniProtKB-SubCell"/>
</dbReference>
<dbReference type="InterPro" id="IPR042187">
    <property type="entry name" value="Flagellin_C_sub2"/>
</dbReference>
<dbReference type="InterPro" id="IPR046358">
    <property type="entry name" value="Flagellin_C"/>
</dbReference>
<dbReference type="Gene3D" id="6.10.280.190">
    <property type="match status" value="1"/>
</dbReference>
<feature type="domain" description="Flagellin C-terminal" evidence="5">
    <location>
        <begin position="198"/>
        <end position="283"/>
    </location>
</feature>
<dbReference type="InterPro" id="IPR001029">
    <property type="entry name" value="Flagellin_N"/>
</dbReference>
<keyword evidence="6" id="KW-0966">Cell projection</keyword>
<evidence type="ECO:0000259" key="5">
    <source>
        <dbReference type="Pfam" id="PF00700"/>
    </source>
</evidence>
<organism evidence="6 7">
    <name type="scientific">Niveibacterium umoris</name>
    <dbReference type="NCBI Taxonomy" id="1193620"/>
    <lineage>
        <taxon>Bacteria</taxon>
        <taxon>Pseudomonadati</taxon>
        <taxon>Pseudomonadota</taxon>
        <taxon>Betaproteobacteria</taxon>
        <taxon>Rhodocyclales</taxon>
        <taxon>Rhodocyclaceae</taxon>
        <taxon>Niveibacterium</taxon>
    </lineage>
</organism>
<dbReference type="Gene3D" id="1.20.1330.10">
    <property type="entry name" value="f41 fragment of flagellin, N-terminal domain"/>
    <property type="match status" value="2"/>
</dbReference>
<reference evidence="6 7" key="1">
    <citation type="submission" date="2020-08" db="EMBL/GenBank/DDBJ databases">
        <title>Genomic Encyclopedia of Type Strains, Phase IV (KMG-IV): sequencing the most valuable type-strain genomes for metagenomic binning, comparative biology and taxonomic classification.</title>
        <authorList>
            <person name="Goeker M."/>
        </authorList>
    </citation>
    <scope>NUCLEOTIDE SEQUENCE [LARGE SCALE GENOMIC DNA]</scope>
    <source>
        <strain evidence="6 7">DSM 106739</strain>
    </source>
</reference>
<evidence type="ECO:0000256" key="2">
    <source>
        <dbReference type="ARBA" id="ARBA00023143"/>
    </source>
</evidence>
<sequence>MALTINTNVYSLNAQRNLTTTQTQLANPLQRLSSGLRINSSADDAAGLAISERINSTIRGQTVAVRNANDAISMVQVADGTAAKISDNLQRMRELAVQAANGTYTSSDRSNISVEFTALQKEITRIAQNTKFNNLALTNSSAQTFSFQVGAATSSDNQISVTTKNLMASSGLSVGSTNINVGGAVKASLGAAQALKAIAAIDKAINTVTTNRADFGAAINRTQAVISNLSIAIENQSAARGRIVDADFAAETANLTRLQILQQAGTAILAQANAVPQQALSLLR</sequence>
<name>A0A840BK06_9RHOO</name>
<evidence type="ECO:0000259" key="4">
    <source>
        <dbReference type="Pfam" id="PF00669"/>
    </source>
</evidence>
<keyword evidence="6" id="KW-0282">Flagellum</keyword>
<keyword evidence="2 3" id="KW-0975">Bacterial flagellum</keyword>
<proteinExistence type="inferred from homology"/>
<evidence type="ECO:0000256" key="3">
    <source>
        <dbReference type="RuleBase" id="RU362073"/>
    </source>
</evidence>
<keyword evidence="3" id="KW-0964">Secreted</keyword>